<evidence type="ECO:0000313" key="5">
    <source>
        <dbReference type="EMBL" id="AQS85813.1"/>
    </source>
</evidence>
<keyword evidence="3" id="KW-0067">ATP-binding</keyword>
<dbReference type="RefSeq" id="WP_077813832.1">
    <property type="nucleotide sequence ID" value="NZ_CP014692.1"/>
</dbReference>
<keyword evidence="6" id="KW-1185">Reference proteome</keyword>
<dbReference type="AlphaFoldDB" id="A0A1U9KJ51"/>
<accession>A0A1U9KJ51</accession>
<dbReference type="NCBIfam" id="TIGR00724">
    <property type="entry name" value="urea_amlyse_rel"/>
    <property type="match status" value="1"/>
</dbReference>
<protein>
    <submittedName>
        <fullName evidence="5">Allophanate hydrolase</fullName>
    </submittedName>
</protein>
<feature type="domain" description="Carboxyltransferase" evidence="4">
    <location>
        <begin position="23"/>
        <end position="305"/>
    </location>
</feature>
<keyword evidence="2 5" id="KW-0378">Hydrolase</keyword>
<dbReference type="STRING" id="435.A0U92_14705"/>
<sequence>MIEILTGSPLNTIQDLGRPRMMTLGVSRGGSMDPLALMAGNLLLGNSLDDAGIEVAFFPFKIRFLSDQTVAVTGAHGPARLDDIPLPPDWAVRARKGQILTLQAPTQGARRYVTFGGGLDVPVILASRSTDMKGGFGGFDGRPLQTGDRLSVFVSDDCAVPDYGYGLAHPCDLPETSITYVRCLPAAEFDTFTEESQQLFFGQLWTVSRTANRVGYRLEGEHPLSLRVPLELLSHGIVPGTVQVPSSGMPIVQMADANTCGGYPKIVNVIEPDLRLLAQTQTGQEIRFVRVELDDAVVAIRREAERMRELGPALLTARKTLLAK</sequence>
<dbReference type="Proteomes" id="UP000188937">
    <property type="component" value="Chromosome"/>
</dbReference>
<evidence type="ECO:0000256" key="3">
    <source>
        <dbReference type="ARBA" id="ARBA00022840"/>
    </source>
</evidence>
<evidence type="ECO:0000313" key="6">
    <source>
        <dbReference type="Proteomes" id="UP000188937"/>
    </source>
</evidence>
<dbReference type="SMART" id="SM00797">
    <property type="entry name" value="AHS2"/>
    <property type="match status" value="1"/>
</dbReference>
<reference evidence="5 6" key="1">
    <citation type="submission" date="2016-03" db="EMBL/GenBank/DDBJ databases">
        <title>Acetic acid bacteria sequencing.</title>
        <authorList>
            <person name="Brandt J."/>
            <person name="Jakob F."/>
            <person name="Vogel R.F."/>
        </authorList>
    </citation>
    <scope>NUCLEOTIDE SEQUENCE [LARGE SCALE GENOMIC DNA]</scope>
    <source>
        <strain evidence="5 6">TMW2.1153</strain>
    </source>
</reference>
<dbReference type="OrthoDB" id="9768696at2"/>
<name>A0A1U9KJ51_ACEAC</name>
<dbReference type="EMBL" id="CP014692">
    <property type="protein sequence ID" value="AQS85813.1"/>
    <property type="molecule type" value="Genomic_DNA"/>
</dbReference>
<evidence type="ECO:0000256" key="1">
    <source>
        <dbReference type="ARBA" id="ARBA00022741"/>
    </source>
</evidence>
<dbReference type="GO" id="GO:0005524">
    <property type="term" value="F:ATP binding"/>
    <property type="evidence" value="ECO:0007669"/>
    <property type="project" value="UniProtKB-KW"/>
</dbReference>
<dbReference type="Gene3D" id="2.40.100.10">
    <property type="entry name" value="Cyclophilin-like"/>
    <property type="match status" value="1"/>
</dbReference>
<dbReference type="KEGG" id="aace:A0U92_14705"/>
<proteinExistence type="predicted"/>
<organism evidence="5 6">
    <name type="scientific">Acetobacter aceti</name>
    <dbReference type="NCBI Taxonomy" id="435"/>
    <lineage>
        <taxon>Bacteria</taxon>
        <taxon>Pseudomonadati</taxon>
        <taxon>Pseudomonadota</taxon>
        <taxon>Alphaproteobacteria</taxon>
        <taxon>Acetobacterales</taxon>
        <taxon>Acetobacteraceae</taxon>
        <taxon>Acetobacter</taxon>
        <taxon>Acetobacter subgen. Acetobacter</taxon>
    </lineage>
</organism>
<dbReference type="InterPro" id="IPR052708">
    <property type="entry name" value="PxpC"/>
</dbReference>
<dbReference type="InterPro" id="IPR003778">
    <property type="entry name" value="CT_A_B"/>
</dbReference>
<evidence type="ECO:0000259" key="4">
    <source>
        <dbReference type="SMART" id="SM00797"/>
    </source>
</evidence>
<dbReference type="PANTHER" id="PTHR43309:SF3">
    <property type="entry name" value="5-OXOPROLINASE SUBUNIT C"/>
    <property type="match status" value="1"/>
</dbReference>
<dbReference type="PANTHER" id="PTHR43309">
    <property type="entry name" value="5-OXOPROLINASE SUBUNIT C"/>
    <property type="match status" value="1"/>
</dbReference>
<keyword evidence="1" id="KW-0547">Nucleotide-binding</keyword>
<evidence type="ECO:0000256" key="2">
    <source>
        <dbReference type="ARBA" id="ARBA00022801"/>
    </source>
</evidence>
<dbReference type="Pfam" id="PF02626">
    <property type="entry name" value="CT_A_B"/>
    <property type="match status" value="1"/>
</dbReference>
<dbReference type="SUPFAM" id="SSF50891">
    <property type="entry name" value="Cyclophilin-like"/>
    <property type="match status" value="1"/>
</dbReference>
<gene>
    <name evidence="5" type="ORF">A0U92_14705</name>
</gene>
<dbReference type="GO" id="GO:0016787">
    <property type="term" value="F:hydrolase activity"/>
    <property type="evidence" value="ECO:0007669"/>
    <property type="project" value="UniProtKB-KW"/>
</dbReference>
<dbReference type="InterPro" id="IPR029000">
    <property type="entry name" value="Cyclophilin-like_dom_sf"/>
</dbReference>